<gene>
    <name evidence="1" type="ORF">AMELA_G00287010</name>
</gene>
<reference evidence="1 2" key="1">
    <citation type="submission" date="2020-02" db="EMBL/GenBank/DDBJ databases">
        <title>A chromosome-scale genome assembly of the black bullhead catfish (Ameiurus melas).</title>
        <authorList>
            <person name="Wen M."/>
            <person name="Zham M."/>
            <person name="Cabau C."/>
            <person name="Klopp C."/>
            <person name="Donnadieu C."/>
            <person name="Roques C."/>
            <person name="Bouchez O."/>
            <person name="Lampietro C."/>
            <person name="Jouanno E."/>
            <person name="Herpin A."/>
            <person name="Louis A."/>
            <person name="Berthelot C."/>
            <person name="Parey E."/>
            <person name="Roest-Crollius H."/>
            <person name="Braasch I."/>
            <person name="Postlethwait J."/>
            <person name="Robinson-Rechavi M."/>
            <person name="Echchiki A."/>
            <person name="Begum T."/>
            <person name="Montfort J."/>
            <person name="Schartl M."/>
            <person name="Bobe J."/>
            <person name="Guiguen Y."/>
        </authorList>
    </citation>
    <scope>NUCLEOTIDE SEQUENCE [LARGE SCALE GENOMIC DNA]</scope>
    <source>
        <strain evidence="1">M_S1</strain>
        <tissue evidence="1">Blood</tissue>
    </source>
</reference>
<dbReference type="AlphaFoldDB" id="A0A7J5ZIT0"/>
<proteinExistence type="predicted"/>
<evidence type="ECO:0000313" key="1">
    <source>
        <dbReference type="EMBL" id="KAF4070582.1"/>
    </source>
</evidence>
<accession>A0A7J5ZIT0</accession>
<sequence>MAVRKVSSFRRSGRSAAFSRQSTFKKQVIGLIPHPCDPLPSPQCEVNVSMMTVNASAVLRIRRSSSPCLRT</sequence>
<keyword evidence="2" id="KW-1185">Reference proteome</keyword>
<dbReference type="EMBL" id="JAAGNN010000029">
    <property type="protein sequence ID" value="KAF4070582.1"/>
    <property type="molecule type" value="Genomic_DNA"/>
</dbReference>
<dbReference type="Proteomes" id="UP000593565">
    <property type="component" value="Unassembled WGS sequence"/>
</dbReference>
<name>A0A7J5ZIT0_AMEME</name>
<protein>
    <submittedName>
        <fullName evidence="1">Uncharacterized protein</fullName>
    </submittedName>
</protein>
<organism evidence="1 2">
    <name type="scientific">Ameiurus melas</name>
    <name type="common">Black bullhead</name>
    <name type="synonym">Silurus melas</name>
    <dbReference type="NCBI Taxonomy" id="219545"/>
    <lineage>
        <taxon>Eukaryota</taxon>
        <taxon>Metazoa</taxon>
        <taxon>Chordata</taxon>
        <taxon>Craniata</taxon>
        <taxon>Vertebrata</taxon>
        <taxon>Euteleostomi</taxon>
        <taxon>Actinopterygii</taxon>
        <taxon>Neopterygii</taxon>
        <taxon>Teleostei</taxon>
        <taxon>Ostariophysi</taxon>
        <taxon>Siluriformes</taxon>
        <taxon>Ictaluridae</taxon>
        <taxon>Ameiurus</taxon>
    </lineage>
</organism>
<evidence type="ECO:0000313" key="2">
    <source>
        <dbReference type="Proteomes" id="UP000593565"/>
    </source>
</evidence>
<comment type="caution">
    <text evidence="1">The sequence shown here is derived from an EMBL/GenBank/DDBJ whole genome shotgun (WGS) entry which is preliminary data.</text>
</comment>